<dbReference type="InterPro" id="IPR019804">
    <property type="entry name" value="Ras_G-nucl-exch_fac_CS"/>
</dbReference>
<dbReference type="Proteomes" id="UP001283361">
    <property type="component" value="Unassembled WGS sequence"/>
</dbReference>
<protein>
    <recommendedName>
        <fullName evidence="2">CRK SH3-binding GNRP</fullName>
    </recommendedName>
</protein>
<evidence type="ECO:0000256" key="2">
    <source>
        <dbReference type="ARBA" id="ARBA00083313"/>
    </source>
</evidence>
<evidence type="ECO:0000259" key="6">
    <source>
        <dbReference type="PROSITE" id="PS50212"/>
    </source>
</evidence>
<accession>A0AAE0Y0U4</accession>
<dbReference type="InterPro" id="IPR023578">
    <property type="entry name" value="Ras_GEF_dom_sf"/>
</dbReference>
<dbReference type="Gene3D" id="1.10.840.10">
    <property type="entry name" value="Ras guanine-nucleotide exchange factors catalytic domain"/>
    <property type="match status" value="1"/>
</dbReference>
<feature type="compositionally biased region" description="Low complexity" evidence="4">
    <location>
        <begin position="498"/>
        <end position="509"/>
    </location>
</feature>
<evidence type="ECO:0000256" key="1">
    <source>
        <dbReference type="ARBA" id="ARBA00022658"/>
    </source>
</evidence>
<gene>
    <name evidence="7" type="ORF">RRG08_041828</name>
</gene>
<dbReference type="InterPro" id="IPR001895">
    <property type="entry name" value="RASGEF_cat_dom"/>
</dbReference>
<dbReference type="PROSITE" id="PS50009">
    <property type="entry name" value="RASGEF_CAT"/>
    <property type="match status" value="1"/>
</dbReference>
<feature type="region of interest" description="Disordered" evidence="4">
    <location>
        <begin position="701"/>
        <end position="818"/>
    </location>
</feature>
<evidence type="ECO:0000259" key="5">
    <source>
        <dbReference type="PROSITE" id="PS50009"/>
    </source>
</evidence>
<dbReference type="Pfam" id="PF00617">
    <property type="entry name" value="RasGEF"/>
    <property type="match status" value="1"/>
</dbReference>
<evidence type="ECO:0000313" key="8">
    <source>
        <dbReference type="Proteomes" id="UP001283361"/>
    </source>
</evidence>
<dbReference type="InterPro" id="IPR036964">
    <property type="entry name" value="RASGEF_cat_dom_sf"/>
</dbReference>
<feature type="region of interest" description="Disordered" evidence="4">
    <location>
        <begin position="227"/>
        <end position="320"/>
    </location>
</feature>
<dbReference type="PANTHER" id="PTHR23113:SF224">
    <property type="entry name" value="RAP GUANINE NUCLEOTIDE EXCHANGE FACTOR 1"/>
    <property type="match status" value="1"/>
</dbReference>
<dbReference type="SMART" id="SM00147">
    <property type="entry name" value="RasGEF"/>
    <property type="match status" value="1"/>
</dbReference>
<feature type="compositionally biased region" description="Low complexity" evidence="4">
    <location>
        <begin position="240"/>
        <end position="253"/>
    </location>
</feature>
<dbReference type="SUPFAM" id="SSF48366">
    <property type="entry name" value="Ras GEF"/>
    <property type="match status" value="1"/>
</dbReference>
<dbReference type="PANTHER" id="PTHR23113">
    <property type="entry name" value="GUANINE NUCLEOTIDE EXCHANGE FACTOR"/>
    <property type="match status" value="1"/>
</dbReference>
<organism evidence="7 8">
    <name type="scientific">Elysia crispata</name>
    <name type="common">lettuce slug</name>
    <dbReference type="NCBI Taxonomy" id="231223"/>
    <lineage>
        <taxon>Eukaryota</taxon>
        <taxon>Metazoa</taxon>
        <taxon>Spiralia</taxon>
        <taxon>Lophotrochozoa</taxon>
        <taxon>Mollusca</taxon>
        <taxon>Gastropoda</taxon>
        <taxon>Heterobranchia</taxon>
        <taxon>Euthyneura</taxon>
        <taxon>Panpulmonata</taxon>
        <taxon>Sacoglossa</taxon>
        <taxon>Placobranchoidea</taxon>
        <taxon>Plakobranchidae</taxon>
        <taxon>Elysia</taxon>
    </lineage>
</organism>
<evidence type="ECO:0000256" key="4">
    <source>
        <dbReference type="SAM" id="MobiDB-lite"/>
    </source>
</evidence>
<feature type="compositionally biased region" description="Polar residues" evidence="4">
    <location>
        <begin position="704"/>
        <end position="718"/>
    </location>
</feature>
<proteinExistence type="predicted"/>
<feature type="compositionally biased region" description="Polar residues" evidence="4">
    <location>
        <begin position="227"/>
        <end position="239"/>
    </location>
</feature>
<dbReference type="GO" id="GO:0007265">
    <property type="term" value="P:Ras protein signal transduction"/>
    <property type="evidence" value="ECO:0007669"/>
    <property type="project" value="TreeGrafter"/>
</dbReference>
<dbReference type="GO" id="GO:0005886">
    <property type="term" value="C:plasma membrane"/>
    <property type="evidence" value="ECO:0007669"/>
    <property type="project" value="TreeGrafter"/>
</dbReference>
<keyword evidence="8" id="KW-1185">Reference proteome</keyword>
<name>A0AAE0Y0U4_9GAST</name>
<dbReference type="GO" id="GO:0005085">
    <property type="term" value="F:guanyl-nucleotide exchange factor activity"/>
    <property type="evidence" value="ECO:0007669"/>
    <property type="project" value="UniProtKB-KW"/>
</dbReference>
<feature type="compositionally biased region" description="Low complexity" evidence="4">
    <location>
        <begin position="789"/>
        <end position="812"/>
    </location>
</feature>
<feature type="region of interest" description="Disordered" evidence="4">
    <location>
        <begin position="100"/>
        <end position="132"/>
    </location>
</feature>
<feature type="domain" description="N-terminal Ras-GEF" evidence="6">
    <location>
        <begin position="847"/>
        <end position="980"/>
    </location>
</feature>
<dbReference type="PROSITE" id="PS00720">
    <property type="entry name" value="RASGEF"/>
    <property type="match status" value="1"/>
</dbReference>
<feature type="compositionally biased region" description="Low complexity" evidence="4">
    <location>
        <begin position="568"/>
        <end position="587"/>
    </location>
</feature>
<dbReference type="PROSITE" id="PS50212">
    <property type="entry name" value="RASGEF_NTER"/>
    <property type="match status" value="1"/>
</dbReference>
<dbReference type="CDD" id="cd06224">
    <property type="entry name" value="REM"/>
    <property type="match status" value="1"/>
</dbReference>
<feature type="region of interest" description="Disordered" evidence="4">
    <location>
        <begin position="1244"/>
        <end position="1275"/>
    </location>
</feature>
<dbReference type="SMART" id="SM00229">
    <property type="entry name" value="RasGEFN"/>
    <property type="match status" value="1"/>
</dbReference>
<evidence type="ECO:0000313" key="7">
    <source>
        <dbReference type="EMBL" id="KAK3728643.1"/>
    </source>
</evidence>
<feature type="compositionally biased region" description="Low complexity" evidence="4">
    <location>
        <begin position="167"/>
        <end position="177"/>
    </location>
</feature>
<keyword evidence="1 3" id="KW-0344">Guanine-nucleotide releasing factor</keyword>
<reference evidence="7" key="1">
    <citation type="journal article" date="2023" name="G3 (Bethesda)">
        <title>A reference genome for the long-term kleptoplast-retaining sea slug Elysia crispata morphotype clarki.</title>
        <authorList>
            <person name="Eastman K.E."/>
            <person name="Pendleton A.L."/>
            <person name="Shaikh M.A."/>
            <person name="Suttiyut T."/>
            <person name="Ogas R."/>
            <person name="Tomko P."/>
            <person name="Gavelis G."/>
            <person name="Widhalm J.R."/>
            <person name="Wisecaver J.H."/>
        </authorList>
    </citation>
    <scope>NUCLEOTIDE SEQUENCE</scope>
    <source>
        <strain evidence="7">ECLA1</strain>
    </source>
</reference>
<feature type="compositionally biased region" description="Gly residues" evidence="4">
    <location>
        <begin position="1250"/>
        <end position="1266"/>
    </location>
</feature>
<evidence type="ECO:0000256" key="3">
    <source>
        <dbReference type="PROSITE-ProRule" id="PRU00168"/>
    </source>
</evidence>
<comment type="caution">
    <text evidence="7">The sequence shown here is derived from an EMBL/GenBank/DDBJ whole genome shotgun (WGS) entry which is preliminary data.</text>
</comment>
<dbReference type="CDD" id="cd00155">
    <property type="entry name" value="RasGEF"/>
    <property type="match status" value="1"/>
</dbReference>
<dbReference type="AlphaFoldDB" id="A0AAE0Y0U4"/>
<dbReference type="Gene3D" id="1.20.870.10">
    <property type="entry name" value="Son of sevenless (SoS) protein Chain: S domain 1"/>
    <property type="match status" value="1"/>
</dbReference>
<feature type="region of interest" description="Disordered" evidence="4">
    <location>
        <begin position="167"/>
        <end position="195"/>
    </location>
</feature>
<dbReference type="EMBL" id="JAWDGP010007174">
    <property type="protein sequence ID" value="KAK3728643.1"/>
    <property type="molecule type" value="Genomic_DNA"/>
</dbReference>
<feature type="compositionally biased region" description="Low complexity" evidence="4">
    <location>
        <begin position="374"/>
        <end position="436"/>
    </location>
</feature>
<dbReference type="InterPro" id="IPR008937">
    <property type="entry name" value="Ras-like_GEF"/>
</dbReference>
<feature type="compositionally biased region" description="Low complexity" evidence="4">
    <location>
        <begin position="524"/>
        <end position="546"/>
    </location>
</feature>
<feature type="compositionally biased region" description="Low complexity" evidence="4">
    <location>
        <begin position="737"/>
        <end position="750"/>
    </location>
</feature>
<dbReference type="FunFam" id="1.10.840.10:FF:000009">
    <property type="entry name" value="rap guanine nucleotide exchange factor 1"/>
    <property type="match status" value="1"/>
</dbReference>
<feature type="compositionally biased region" description="Low complexity" evidence="4">
    <location>
        <begin position="107"/>
        <end position="128"/>
    </location>
</feature>
<feature type="domain" description="Ras-GEF" evidence="5">
    <location>
        <begin position="1024"/>
        <end position="1249"/>
    </location>
</feature>
<feature type="region of interest" description="Disordered" evidence="4">
    <location>
        <begin position="498"/>
        <end position="549"/>
    </location>
</feature>
<feature type="region of interest" description="Disordered" evidence="4">
    <location>
        <begin position="363"/>
        <end position="444"/>
    </location>
</feature>
<sequence length="1275" mass="138642">MTDPCRMSLFQEMEKLRTLMAEVNKTLIFIKAVVSTGKTEVLPGSASVILETVMQIFNELRYPLLVQESNSLGSSQSKVCQNLAKFIAWTDDSLVNGRFSSGDSKRNSSGSASTTSTTSSNSSSNISSKQQQVLDQEQAKAVIDALLEGLEELTKLGLEKMSQKRSSSFQPSISIQPLASPTLDGPKHTASVPDIPLSPREKEILAQTSPHSTNNFDTLSRNSNVSTLSGTSSMTAGRASNSSSVFSFDSSSDTVDGLLMPPPPKPPLPPGHQILLNRTAPAEDTVDGMGPPMSTCLDDVDPLNPPPLPEKKRSPSASAELLDSLSSAALGRSKPPMLNNSVSLDHSLASAGHQMPVMVRAMLSSPTHPSGNGVVSTTSVSSSSSSSSSLTFSTSSSSTMQQQQQHSVVQQSSKTVTTHQTFSRTVSDSKLSSSSSRKGKTFDEINQLTDQIKELTNTIQEIPPPLPAKKSSMQRLNSQYDNIPESIEDRLAALSSTSSNLSSSSSFSSHQRTTVVMRKEARVSSSSTSSSQSSFSNQSQSFSQQQRLLHQHQMLESGLAQPGMATQETYSSSETFSSNSHSSTESLPKPPPLPPKKKHVQDYMQTFGALTQPAGPTEDAISRHSINFYESLWQQHQRELFYPRSNTISVFSSISNDSASSSSTGGGGMLAMLGVGPGGVGGSLEGLSALAVLPVKVKRMSDASHGSQVSTGSSQSDLSLGDMLSTGRSATSDRSESPSSQHQPQPHVSSATAQTLRDRRSCSQSPSPSPQPEDRESQGMATDQPPASPLSTATTPGYGSTTTSVSSEASTVKPEIQKDSDSDFCELNLLDDVEIEDQLVFKKEGEEGPEVRGGAVDALIVHATQAGKIGAEGDEIEQREFMYQEAFLTTYRMFISPKELIEKLLYRFHKFQPFHSSSDQRKKLAHNAFSLLIRVVDELGLNELDSGITDRLMLLIHELICDGTLQLARPLRRKLLEKCQKKAGADAAGSAMSATGTNSTISGNSIPPSVGPAGDSQDTLLSFKSLDIAEQMTLLDSQIFQKIEIPEVLLWPSEQSEELSPHLTMFTEHFNKMSYWCRTRILTQDDPRDREKYHIKFIKIMRHLKELHNFNSYLAILSAVDSAPVRRLEWPEKNLEILHKLGQLIDSRSSFKAYRQALAETDPPCIPYLGLILQDLTFVNYGNPDKLADGNINFAKHWQQFNILDSMRRFRTSNYRMSRNERILAMFSDFEDYMQEEPLWQLSQKIKPRGSGGGAGSAGSGVNTGGGHKKQNSVS</sequence>
<feature type="compositionally biased region" description="Pro residues" evidence="4">
    <location>
        <begin position="260"/>
        <end position="270"/>
    </location>
</feature>
<dbReference type="InterPro" id="IPR000651">
    <property type="entry name" value="Ras-like_Gua-exchang_fac_N"/>
</dbReference>
<feature type="region of interest" description="Disordered" evidence="4">
    <location>
        <begin position="562"/>
        <end position="599"/>
    </location>
</feature>
<dbReference type="Pfam" id="PF00618">
    <property type="entry name" value="RasGEF_N"/>
    <property type="match status" value="1"/>
</dbReference>